<keyword evidence="3 5" id="KW-0067">ATP-binding</keyword>
<dbReference type="SUPFAM" id="SSF52540">
    <property type="entry name" value="P-loop containing nucleoside triphosphate hydrolases"/>
    <property type="match status" value="1"/>
</dbReference>
<evidence type="ECO:0000256" key="1">
    <source>
        <dbReference type="ARBA" id="ARBA00009018"/>
    </source>
</evidence>
<dbReference type="EMBL" id="BBPI01000043">
    <property type="protein sequence ID" value="GAM01005.1"/>
    <property type="molecule type" value="Genomic_DNA"/>
</dbReference>
<dbReference type="CDD" id="cd02022">
    <property type="entry name" value="DPCK"/>
    <property type="match status" value="1"/>
</dbReference>
<dbReference type="eggNOG" id="COG0237">
    <property type="taxonomic scope" value="Bacteria"/>
</dbReference>
<dbReference type="OrthoDB" id="9812943at2"/>
<comment type="subcellular location">
    <subcellularLocation>
        <location evidence="5">Cytoplasm</location>
    </subcellularLocation>
</comment>
<dbReference type="Proteomes" id="UP000032305">
    <property type="component" value="Unassembled WGS sequence"/>
</dbReference>
<keyword evidence="2 5" id="KW-0547">Nucleotide-binding</keyword>
<dbReference type="InterPro" id="IPR001977">
    <property type="entry name" value="Depp_CoAkinase"/>
</dbReference>
<evidence type="ECO:0000256" key="4">
    <source>
        <dbReference type="ARBA" id="ARBA00022993"/>
    </source>
</evidence>
<dbReference type="GO" id="GO:0015937">
    <property type="term" value="P:coenzyme A biosynthetic process"/>
    <property type="evidence" value="ECO:0007669"/>
    <property type="project" value="UniProtKB-UniRule"/>
</dbReference>
<comment type="catalytic activity">
    <reaction evidence="5">
        <text>3'-dephospho-CoA + ATP = ADP + CoA + H(+)</text>
        <dbReference type="Rhea" id="RHEA:18245"/>
        <dbReference type="ChEBI" id="CHEBI:15378"/>
        <dbReference type="ChEBI" id="CHEBI:30616"/>
        <dbReference type="ChEBI" id="CHEBI:57287"/>
        <dbReference type="ChEBI" id="CHEBI:57328"/>
        <dbReference type="ChEBI" id="CHEBI:456216"/>
        <dbReference type="EC" id="2.7.1.24"/>
    </reaction>
</comment>
<evidence type="ECO:0000256" key="2">
    <source>
        <dbReference type="ARBA" id="ARBA00022741"/>
    </source>
</evidence>
<dbReference type="NCBIfam" id="TIGR00152">
    <property type="entry name" value="dephospho-CoA kinase"/>
    <property type="match status" value="1"/>
</dbReference>
<evidence type="ECO:0000313" key="8">
    <source>
        <dbReference type="Proteomes" id="UP000032305"/>
    </source>
</evidence>
<evidence type="ECO:0000256" key="5">
    <source>
        <dbReference type="HAMAP-Rule" id="MF_00376"/>
    </source>
</evidence>
<dbReference type="PANTHER" id="PTHR10695:SF46">
    <property type="entry name" value="BIFUNCTIONAL COENZYME A SYNTHASE-RELATED"/>
    <property type="match status" value="1"/>
</dbReference>
<protein>
    <recommendedName>
        <fullName evidence="5 6">Dephospho-CoA kinase</fullName>
        <ecNumber evidence="5 6">2.7.1.24</ecNumber>
    </recommendedName>
    <alternativeName>
        <fullName evidence="5">Dephosphocoenzyme A kinase</fullName>
    </alternativeName>
</protein>
<dbReference type="AlphaFoldDB" id="A0A0A1W6D6"/>
<dbReference type="InterPro" id="IPR027417">
    <property type="entry name" value="P-loop_NTPase"/>
</dbReference>
<dbReference type="PANTHER" id="PTHR10695">
    <property type="entry name" value="DEPHOSPHO-COA KINASE-RELATED"/>
    <property type="match status" value="1"/>
</dbReference>
<comment type="similarity">
    <text evidence="1 5">Belongs to the CoaE family.</text>
</comment>
<dbReference type="RefSeq" id="WP_042486935.1">
    <property type="nucleotide sequence ID" value="NZ_BBPI01000043.1"/>
</dbReference>
<comment type="function">
    <text evidence="5">Catalyzes the phosphorylation of the 3'-hydroxyl group of dephosphocoenzyme A to form coenzyme A.</text>
</comment>
<dbReference type="EC" id="2.7.1.24" evidence="5 6"/>
<dbReference type="Pfam" id="PF01121">
    <property type="entry name" value="CoaE"/>
    <property type="match status" value="1"/>
</dbReference>
<accession>A0A0A1W6D6</accession>
<reference evidence="7 8" key="1">
    <citation type="submission" date="2014-11" db="EMBL/GenBank/DDBJ databases">
        <title>Whole genome shotgun sequence of Sphingomonas parapaucimobilis NBRC 15100.</title>
        <authorList>
            <person name="Katano-Makiyama Y."/>
            <person name="Hosoyama A."/>
            <person name="Hashimoto M."/>
            <person name="Hosoyama Y."/>
            <person name="Noguchi M."/>
            <person name="Numata M."/>
            <person name="Tsuchikane K."/>
            <person name="Hirakata S."/>
            <person name="Uohara A."/>
            <person name="Shimodaira J."/>
            <person name="Ohji S."/>
            <person name="Ichikawa N."/>
            <person name="Kimura A."/>
            <person name="Yamazoe A."/>
            <person name="Fujita N."/>
        </authorList>
    </citation>
    <scope>NUCLEOTIDE SEQUENCE [LARGE SCALE GENOMIC DNA]</scope>
    <source>
        <strain evidence="7 8">NBRC 15100</strain>
    </source>
</reference>
<keyword evidence="8" id="KW-1185">Reference proteome</keyword>
<sequence>MIVLGLTGSIGMGKSTVAQMFRDEGVPVFDADACVHRLQGPGGRLVAAIESAFPGTTGPDGVNRAALGRVVLGDDSAMRRLEAIVHPAVQAERTAFLTTHAEAPLVVVDVPLLFETGGDKVVDKVLVVSAETAVQEARVLARPGMTREKFAAILMRQLPDVDKRARADHVIATDIPLAETREKVRALITCMRDSEGR</sequence>
<dbReference type="UniPathway" id="UPA00241">
    <property type="reaction ID" value="UER00356"/>
</dbReference>
<comment type="caution">
    <text evidence="7">The sequence shown here is derived from an EMBL/GenBank/DDBJ whole genome shotgun (WGS) entry which is preliminary data.</text>
</comment>
<evidence type="ECO:0000313" key="7">
    <source>
        <dbReference type="EMBL" id="GAM01005.1"/>
    </source>
</evidence>
<keyword evidence="5" id="KW-0963">Cytoplasm</keyword>
<dbReference type="PROSITE" id="PS51219">
    <property type="entry name" value="DPCK"/>
    <property type="match status" value="1"/>
</dbReference>
<comment type="pathway">
    <text evidence="5">Cofactor biosynthesis; coenzyme A biosynthesis; CoA from (R)-pantothenate: step 5/5.</text>
</comment>
<feature type="binding site" evidence="5">
    <location>
        <begin position="11"/>
        <end position="16"/>
    </location>
    <ligand>
        <name>ATP</name>
        <dbReference type="ChEBI" id="CHEBI:30616"/>
    </ligand>
</feature>
<evidence type="ECO:0000256" key="3">
    <source>
        <dbReference type="ARBA" id="ARBA00022840"/>
    </source>
</evidence>
<keyword evidence="5" id="KW-0808">Transferase</keyword>
<dbReference type="Gene3D" id="3.40.50.300">
    <property type="entry name" value="P-loop containing nucleotide triphosphate hydrolases"/>
    <property type="match status" value="1"/>
</dbReference>
<evidence type="ECO:0000256" key="6">
    <source>
        <dbReference type="NCBIfam" id="TIGR00152"/>
    </source>
</evidence>
<dbReference type="GO" id="GO:0005524">
    <property type="term" value="F:ATP binding"/>
    <property type="evidence" value="ECO:0007669"/>
    <property type="project" value="UniProtKB-UniRule"/>
</dbReference>
<proteinExistence type="inferred from homology"/>
<dbReference type="GO" id="GO:0005737">
    <property type="term" value="C:cytoplasm"/>
    <property type="evidence" value="ECO:0007669"/>
    <property type="project" value="UniProtKB-SubCell"/>
</dbReference>
<name>A0A0A1W6D6_9SPHN</name>
<keyword evidence="5 7" id="KW-0418">Kinase</keyword>
<organism evidence="7 8">
    <name type="scientific">Sphingomonas parapaucimobilis NBRC 15100</name>
    <dbReference type="NCBI Taxonomy" id="1219049"/>
    <lineage>
        <taxon>Bacteria</taxon>
        <taxon>Pseudomonadati</taxon>
        <taxon>Pseudomonadota</taxon>
        <taxon>Alphaproteobacteria</taxon>
        <taxon>Sphingomonadales</taxon>
        <taxon>Sphingomonadaceae</taxon>
        <taxon>Sphingomonas</taxon>
    </lineage>
</organism>
<dbReference type="HAMAP" id="MF_00376">
    <property type="entry name" value="Dephospho_CoA_kinase"/>
    <property type="match status" value="1"/>
</dbReference>
<gene>
    <name evidence="5 7" type="primary">coaE</name>
    <name evidence="7" type="ORF">SP5_043_00420</name>
</gene>
<keyword evidence="4 5" id="KW-0173">Coenzyme A biosynthesis</keyword>
<dbReference type="GO" id="GO:0004140">
    <property type="term" value="F:dephospho-CoA kinase activity"/>
    <property type="evidence" value="ECO:0007669"/>
    <property type="project" value="UniProtKB-UniRule"/>
</dbReference>